<evidence type="ECO:0000313" key="1">
    <source>
        <dbReference type="EMBL" id="KAF0743555.1"/>
    </source>
</evidence>
<dbReference type="Proteomes" id="UP000481153">
    <property type="component" value="Unassembled WGS sequence"/>
</dbReference>
<sequence length="216" mass="25046">MPSVSQLTHYVVDFQVRKALWSLLTSRKTWRQFQVTGQSLDVFNQDKRENSFHLPDVSLEHVSTHLFRLKVSRWHHLEFSSPSASRLERFRHVLERAASSPEWSPPTHDVLANFLHVAKEINEAEATIPSKVATSSVTVAQVQDHFNEMLAIYDFQSQFNWSNLLHSPNLLQKYNNFSGNEVMMSLTTFLRNSQLHSETEVWKCIEIDPSLAERLV</sequence>
<protein>
    <submittedName>
        <fullName evidence="1">Uncharacterized protein</fullName>
    </submittedName>
</protein>
<gene>
    <name evidence="1" type="ORF">Ae201684_001704</name>
</gene>
<keyword evidence="2" id="KW-1185">Reference proteome</keyword>
<comment type="caution">
    <text evidence="1">The sequence shown here is derived from an EMBL/GenBank/DDBJ whole genome shotgun (WGS) entry which is preliminary data.</text>
</comment>
<dbReference type="VEuPathDB" id="FungiDB:AeMF1_012283"/>
<reference evidence="1 2" key="1">
    <citation type="submission" date="2019-07" db="EMBL/GenBank/DDBJ databases">
        <title>Genomics analysis of Aphanomyces spp. identifies a new class of oomycete effector associated with host adaptation.</title>
        <authorList>
            <person name="Gaulin E."/>
        </authorList>
    </citation>
    <scope>NUCLEOTIDE SEQUENCE [LARGE SCALE GENOMIC DNA]</scope>
    <source>
        <strain evidence="1 2">ATCC 201684</strain>
    </source>
</reference>
<accession>A0A6G0XSS2</accession>
<organism evidence="1 2">
    <name type="scientific">Aphanomyces euteiches</name>
    <dbReference type="NCBI Taxonomy" id="100861"/>
    <lineage>
        <taxon>Eukaryota</taxon>
        <taxon>Sar</taxon>
        <taxon>Stramenopiles</taxon>
        <taxon>Oomycota</taxon>
        <taxon>Saprolegniomycetes</taxon>
        <taxon>Saprolegniales</taxon>
        <taxon>Verrucalvaceae</taxon>
        <taxon>Aphanomyces</taxon>
    </lineage>
</organism>
<dbReference type="EMBL" id="VJMJ01000013">
    <property type="protein sequence ID" value="KAF0743555.1"/>
    <property type="molecule type" value="Genomic_DNA"/>
</dbReference>
<proteinExistence type="predicted"/>
<evidence type="ECO:0000313" key="2">
    <source>
        <dbReference type="Proteomes" id="UP000481153"/>
    </source>
</evidence>
<dbReference type="AlphaFoldDB" id="A0A6G0XSS2"/>
<name>A0A6G0XSS2_9STRA</name>